<feature type="coiled-coil region" evidence="1">
    <location>
        <begin position="211"/>
        <end position="238"/>
    </location>
</feature>
<accession>A0A8K0DV39</accession>
<feature type="region of interest" description="Disordered" evidence="2">
    <location>
        <begin position="86"/>
        <end position="136"/>
    </location>
</feature>
<name>A0A8K0DV39_9ROSA</name>
<keyword evidence="4" id="KW-1185">Reference proteome</keyword>
<protein>
    <submittedName>
        <fullName evidence="3">Uncharacterized protein</fullName>
    </submittedName>
</protein>
<reference evidence="3" key="1">
    <citation type="submission" date="2020-03" db="EMBL/GenBank/DDBJ databases">
        <title>A high-quality chromosome-level genome assembly of a woody plant with both climbing and erect habits, Rhamnella rubrinervis.</title>
        <authorList>
            <person name="Lu Z."/>
            <person name="Yang Y."/>
            <person name="Zhu X."/>
            <person name="Sun Y."/>
        </authorList>
    </citation>
    <scope>NUCLEOTIDE SEQUENCE</scope>
    <source>
        <strain evidence="3">BYM</strain>
        <tissue evidence="3">Leaf</tissue>
    </source>
</reference>
<dbReference type="OrthoDB" id="1838689at2759"/>
<evidence type="ECO:0000256" key="2">
    <source>
        <dbReference type="SAM" id="MobiDB-lite"/>
    </source>
</evidence>
<feature type="compositionally biased region" description="Basic and acidic residues" evidence="2">
    <location>
        <begin position="86"/>
        <end position="104"/>
    </location>
</feature>
<comment type="caution">
    <text evidence="3">The sequence shown here is derived from an EMBL/GenBank/DDBJ whole genome shotgun (WGS) entry which is preliminary data.</text>
</comment>
<feature type="compositionally biased region" description="Acidic residues" evidence="2">
    <location>
        <begin position="105"/>
        <end position="126"/>
    </location>
</feature>
<gene>
    <name evidence="3" type="ORF">FNV43_RR21879</name>
</gene>
<proteinExistence type="predicted"/>
<sequence>MVDGQVEKRKVEETLKRVYFVETGIFMAERIVIPVCMSVFPDVNPTALFLCFSTFFYNLGFKNRAVAISQTSLQRRRRYFDRSLEVEGDNKEDENGSRVMKEVEGDNDDDGNDYNSEDDDDSEDDDNHTTSLLEHHKDTVDAFNEDRYKWEEENANLKSDMEELISQNEENTLSLMNCFEDHCRKSMADKELLRAKLRAAKQSKKYYRGMIRELENMRLQLLEDNKQLVARLEEATMQADHYYIVLHNFDERGVATLAKKEDMGSSSSANSFRDVGRRREWPEKKLKIDHMSAIDLREMKQAQVGTRIMVYRGVDFQALNVFL</sequence>
<dbReference type="Proteomes" id="UP000796880">
    <property type="component" value="Unassembled WGS sequence"/>
</dbReference>
<dbReference type="EMBL" id="VOIH02000010">
    <property type="protein sequence ID" value="KAF3434793.1"/>
    <property type="molecule type" value="Genomic_DNA"/>
</dbReference>
<dbReference type="AlphaFoldDB" id="A0A8K0DV39"/>
<keyword evidence="1" id="KW-0175">Coiled coil</keyword>
<evidence type="ECO:0000256" key="1">
    <source>
        <dbReference type="SAM" id="Coils"/>
    </source>
</evidence>
<evidence type="ECO:0000313" key="3">
    <source>
        <dbReference type="EMBL" id="KAF3434793.1"/>
    </source>
</evidence>
<evidence type="ECO:0000313" key="4">
    <source>
        <dbReference type="Proteomes" id="UP000796880"/>
    </source>
</evidence>
<organism evidence="3 4">
    <name type="scientific">Rhamnella rubrinervis</name>
    <dbReference type="NCBI Taxonomy" id="2594499"/>
    <lineage>
        <taxon>Eukaryota</taxon>
        <taxon>Viridiplantae</taxon>
        <taxon>Streptophyta</taxon>
        <taxon>Embryophyta</taxon>
        <taxon>Tracheophyta</taxon>
        <taxon>Spermatophyta</taxon>
        <taxon>Magnoliopsida</taxon>
        <taxon>eudicotyledons</taxon>
        <taxon>Gunneridae</taxon>
        <taxon>Pentapetalae</taxon>
        <taxon>rosids</taxon>
        <taxon>fabids</taxon>
        <taxon>Rosales</taxon>
        <taxon>Rhamnaceae</taxon>
        <taxon>rhamnoid group</taxon>
        <taxon>Rhamneae</taxon>
        <taxon>Rhamnella</taxon>
    </lineage>
</organism>